<keyword evidence="5" id="KW-1185">Reference proteome</keyword>
<evidence type="ECO:0000256" key="1">
    <source>
        <dbReference type="SAM" id="MobiDB-lite"/>
    </source>
</evidence>
<dbReference type="InterPro" id="IPR055915">
    <property type="entry name" value="DUF7492"/>
</dbReference>
<feature type="domain" description="DUF7492" evidence="3">
    <location>
        <begin position="22"/>
        <end position="264"/>
    </location>
</feature>
<dbReference type="Pfam" id="PF24320">
    <property type="entry name" value="DUF7492"/>
    <property type="match status" value="1"/>
</dbReference>
<accession>A0AAN6PKC7</accession>
<proteinExistence type="predicted"/>
<dbReference type="EMBL" id="MU854339">
    <property type="protein sequence ID" value="KAK4042594.1"/>
    <property type="molecule type" value="Genomic_DNA"/>
</dbReference>
<evidence type="ECO:0000259" key="3">
    <source>
        <dbReference type="Pfam" id="PF24320"/>
    </source>
</evidence>
<comment type="caution">
    <text evidence="4">The sequence shown here is derived from an EMBL/GenBank/DDBJ whole genome shotgun (WGS) entry which is preliminary data.</text>
</comment>
<evidence type="ECO:0000313" key="5">
    <source>
        <dbReference type="Proteomes" id="UP001303115"/>
    </source>
</evidence>
<feature type="compositionally biased region" description="Gly residues" evidence="1">
    <location>
        <begin position="365"/>
        <end position="375"/>
    </location>
</feature>
<gene>
    <name evidence="4" type="ORF">C8A01DRAFT_33398</name>
</gene>
<keyword evidence="2" id="KW-0732">Signal</keyword>
<feature type="signal peptide" evidence="2">
    <location>
        <begin position="1"/>
        <end position="23"/>
    </location>
</feature>
<evidence type="ECO:0000256" key="2">
    <source>
        <dbReference type="SAM" id="SignalP"/>
    </source>
</evidence>
<dbReference type="Proteomes" id="UP001303115">
    <property type="component" value="Unassembled WGS sequence"/>
</dbReference>
<reference evidence="5" key="1">
    <citation type="journal article" date="2023" name="Mol. Phylogenet. Evol.">
        <title>Genome-scale phylogeny and comparative genomics of the fungal order Sordariales.</title>
        <authorList>
            <person name="Hensen N."/>
            <person name="Bonometti L."/>
            <person name="Westerberg I."/>
            <person name="Brannstrom I.O."/>
            <person name="Guillou S."/>
            <person name="Cros-Aarteil S."/>
            <person name="Calhoun S."/>
            <person name="Haridas S."/>
            <person name="Kuo A."/>
            <person name="Mondo S."/>
            <person name="Pangilinan J."/>
            <person name="Riley R."/>
            <person name="LaButti K."/>
            <person name="Andreopoulos B."/>
            <person name="Lipzen A."/>
            <person name="Chen C."/>
            <person name="Yan M."/>
            <person name="Daum C."/>
            <person name="Ng V."/>
            <person name="Clum A."/>
            <person name="Steindorff A."/>
            <person name="Ohm R.A."/>
            <person name="Martin F."/>
            <person name="Silar P."/>
            <person name="Natvig D.O."/>
            <person name="Lalanne C."/>
            <person name="Gautier V."/>
            <person name="Ament-Velasquez S.L."/>
            <person name="Kruys A."/>
            <person name="Hutchinson M.I."/>
            <person name="Powell A.J."/>
            <person name="Barry K."/>
            <person name="Miller A.N."/>
            <person name="Grigoriev I.V."/>
            <person name="Debuchy R."/>
            <person name="Gladieux P."/>
            <person name="Hiltunen Thoren M."/>
            <person name="Johannesson H."/>
        </authorList>
    </citation>
    <scope>NUCLEOTIDE SEQUENCE [LARGE SCALE GENOMIC DNA]</scope>
    <source>
        <strain evidence="5">CBS 284.82</strain>
    </source>
</reference>
<name>A0AAN6PKC7_9PEZI</name>
<organism evidence="4 5">
    <name type="scientific">Parachaetomium inaequale</name>
    <dbReference type="NCBI Taxonomy" id="2588326"/>
    <lineage>
        <taxon>Eukaryota</taxon>
        <taxon>Fungi</taxon>
        <taxon>Dikarya</taxon>
        <taxon>Ascomycota</taxon>
        <taxon>Pezizomycotina</taxon>
        <taxon>Sordariomycetes</taxon>
        <taxon>Sordariomycetidae</taxon>
        <taxon>Sordariales</taxon>
        <taxon>Chaetomiaceae</taxon>
        <taxon>Parachaetomium</taxon>
    </lineage>
</organism>
<evidence type="ECO:0000313" key="4">
    <source>
        <dbReference type="EMBL" id="KAK4042594.1"/>
    </source>
</evidence>
<feature type="region of interest" description="Disordered" evidence="1">
    <location>
        <begin position="393"/>
        <end position="422"/>
    </location>
</feature>
<protein>
    <recommendedName>
        <fullName evidence="3">DUF7492 domain-containing protein</fullName>
    </recommendedName>
</protein>
<dbReference type="AlphaFoldDB" id="A0AAN6PKC7"/>
<sequence>MKTSLDRIVAVWLMAALSGTAMAHSWPEQTIRLSPDGKEIGKPGTDRNHITARDYLIPPNVPGGAKVVDPSHKLVRDEQAALTDASYTDAAPMLSVAPSDFVAIKYKENGHVSRADKTNPNKAVNRGTVYLYGTTENDLTNVKLMDVLHKWTADGKGGNGKGKLIATRNYDDGQCHEPKPADGDLEGIVGYRSQFISKAPELLCQNDIQIPADAPVGKVYTVIWVWDWSDMKEQGVAVPPAEYATGAEIYTGVVDFKVVEPCDASLGDVKGPTCESTKVKANAEFAMDHPATARGIMTQMAEPFLVKVPQAGFDVPSATADPKHIPFSVLIGQKPTEFPLPPSILEKQNTAGGGKMPAATPAPGSGSGSDSGGGDVVVTLTSTVPEGMITVTVTKPKSAAGSAKQTPAPKARGIHVLGRRHW</sequence>
<feature type="region of interest" description="Disordered" evidence="1">
    <location>
        <begin position="338"/>
        <end position="378"/>
    </location>
</feature>
<feature type="chain" id="PRO_5042953793" description="DUF7492 domain-containing protein" evidence="2">
    <location>
        <begin position="24"/>
        <end position="422"/>
    </location>
</feature>